<accession>A0A0C3NS86</accession>
<dbReference type="AlphaFoldDB" id="A0A0C3NS86"/>
<dbReference type="EMBL" id="KN832017">
    <property type="protein sequence ID" value="KIN98345.1"/>
    <property type="molecule type" value="Genomic_DNA"/>
</dbReference>
<reference evidence="2" key="2">
    <citation type="submission" date="2015-01" db="EMBL/GenBank/DDBJ databases">
        <title>Evolutionary Origins and Diversification of the Mycorrhizal Mutualists.</title>
        <authorList>
            <consortium name="DOE Joint Genome Institute"/>
            <consortium name="Mycorrhizal Genomics Consortium"/>
            <person name="Kohler A."/>
            <person name="Kuo A."/>
            <person name="Nagy L.G."/>
            <person name="Floudas D."/>
            <person name="Copeland A."/>
            <person name="Barry K.W."/>
            <person name="Cichocki N."/>
            <person name="Veneault-Fourrey C."/>
            <person name="LaButti K."/>
            <person name="Lindquist E.A."/>
            <person name="Lipzen A."/>
            <person name="Lundell T."/>
            <person name="Morin E."/>
            <person name="Murat C."/>
            <person name="Riley R."/>
            <person name="Ohm R."/>
            <person name="Sun H."/>
            <person name="Tunlid A."/>
            <person name="Henrissat B."/>
            <person name="Grigoriev I.V."/>
            <person name="Hibbett D.S."/>
            <person name="Martin F."/>
        </authorList>
    </citation>
    <scope>NUCLEOTIDE SEQUENCE [LARGE SCALE GENOMIC DNA]</scope>
    <source>
        <strain evidence="2">Marx 270</strain>
    </source>
</reference>
<name>A0A0C3NS86_PISTI</name>
<dbReference type="OrthoDB" id="2660859at2759"/>
<reference evidence="1 2" key="1">
    <citation type="submission" date="2014-04" db="EMBL/GenBank/DDBJ databases">
        <authorList>
            <consortium name="DOE Joint Genome Institute"/>
            <person name="Kuo A."/>
            <person name="Kohler A."/>
            <person name="Costa M.D."/>
            <person name="Nagy L.G."/>
            <person name="Floudas D."/>
            <person name="Copeland A."/>
            <person name="Barry K.W."/>
            <person name="Cichocki N."/>
            <person name="Veneault-Fourrey C."/>
            <person name="LaButti K."/>
            <person name="Lindquist E.A."/>
            <person name="Lipzen A."/>
            <person name="Lundell T."/>
            <person name="Morin E."/>
            <person name="Murat C."/>
            <person name="Sun H."/>
            <person name="Tunlid A."/>
            <person name="Henrissat B."/>
            <person name="Grigoriev I.V."/>
            <person name="Hibbett D.S."/>
            <person name="Martin F."/>
            <person name="Nordberg H.P."/>
            <person name="Cantor M.N."/>
            <person name="Hua S.X."/>
        </authorList>
    </citation>
    <scope>NUCLEOTIDE SEQUENCE [LARGE SCALE GENOMIC DNA]</scope>
    <source>
        <strain evidence="1 2">Marx 270</strain>
    </source>
</reference>
<dbReference type="Proteomes" id="UP000054217">
    <property type="component" value="Unassembled WGS sequence"/>
</dbReference>
<keyword evidence="2" id="KW-1185">Reference proteome</keyword>
<gene>
    <name evidence="1" type="ORF">M404DRAFT_857373</name>
</gene>
<proteinExistence type="predicted"/>
<evidence type="ECO:0000313" key="1">
    <source>
        <dbReference type="EMBL" id="KIN98345.1"/>
    </source>
</evidence>
<sequence length="139" mass="15069">MVTVTPEELGIDPEDPDLRPVVHEIGSERSSNITGGDVPTIFISSNGQRTFQADPALVLRAPVGLSLPNTRSAVSLLKALSTRAANCCLVTMVVQCSAAFATNTSEEKPKTGILQFPSWRNRCKFSESCDSHVRNYLPH</sequence>
<organism evidence="1 2">
    <name type="scientific">Pisolithus tinctorius Marx 270</name>
    <dbReference type="NCBI Taxonomy" id="870435"/>
    <lineage>
        <taxon>Eukaryota</taxon>
        <taxon>Fungi</taxon>
        <taxon>Dikarya</taxon>
        <taxon>Basidiomycota</taxon>
        <taxon>Agaricomycotina</taxon>
        <taxon>Agaricomycetes</taxon>
        <taxon>Agaricomycetidae</taxon>
        <taxon>Boletales</taxon>
        <taxon>Sclerodermatineae</taxon>
        <taxon>Pisolithaceae</taxon>
        <taxon>Pisolithus</taxon>
    </lineage>
</organism>
<dbReference type="HOGENOM" id="CLU_1845927_0_0_1"/>
<protein>
    <submittedName>
        <fullName evidence="1">Uncharacterized protein</fullName>
    </submittedName>
</protein>
<dbReference type="InParanoid" id="A0A0C3NS86"/>
<evidence type="ECO:0000313" key="2">
    <source>
        <dbReference type="Proteomes" id="UP000054217"/>
    </source>
</evidence>